<gene>
    <name evidence="1" type="ORF">bsdcttw_19760</name>
</gene>
<keyword evidence="2" id="KW-1185">Reference proteome</keyword>
<evidence type="ECO:0000313" key="2">
    <source>
        <dbReference type="Proteomes" id="UP000515703"/>
    </source>
</evidence>
<accession>A0A7I8DPD0</accession>
<sequence length="128" mass="13656">MSYSVEQNYLLFRTQAGAVTIPPGETLRLTAELPNGIPIEKYKTIRVYSNCRPGGTVSVSILIGVFQVEADELIFPLDSFTLLPGSTTTKTYDVPGRSIVAFATAKEGTGSSAIDFGVLGFGPSPCNF</sequence>
<reference evidence="1 2" key="1">
    <citation type="submission" date="2020-08" db="EMBL/GenBank/DDBJ databases">
        <title>Draft genome sequencing of an Anaerocolumna strain isolated from anoxic soil subjected to BSD treatment.</title>
        <authorList>
            <person name="Uek A."/>
            <person name="Tonouchi A."/>
        </authorList>
    </citation>
    <scope>NUCLEOTIDE SEQUENCE [LARGE SCALE GENOMIC DNA]</scope>
    <source>
        <strain evidence="1 2">CTTW</strain>
    </source>
</reference>
<proteinExistence type="predicted"/>
<dbReference type="Proteomes" id="UP000515703">
    <property type="component" value="Chromosome"/>
</dbReference>
<dbReference type="AlphaFoldDB" id="A0A7I8DPD0"/>
<dbReference type="KEGG" id="acht:bsdcttw_19760"/>
<reference evidence="1 2" key="2">
    <citation type="submission" date="2020-08" db="EMBL/GenBank/DDBJ databases">
        <authorList>
            <person name="Ueki A."/>
            <person name="Tonouchi A."/>
        </authorList>
    </citation>
    <scope>NUCLEOTIDE SEQUENCE [LARGE SCALE GENOMIC DNA]</scope>
    <source>
        <strain evidence="1 2">CTTW</strain>
    </source>
</reference>
<evidence type="ECO:0000313" key="1">
    <source>
        <dbReference type="EMBL" id="BCJ98935.1"/>
    </source>
</evidence>
<dbReference type="EMBL" id="AP023368">
    <property type="protein sequence ID" value="BCJ98935.1"/>
    <property type="molecule type" value="Genomic_DNA"/>
</dbReference>
<name>A0A7I8DPD0_9FIRM</name>
<organism evidence="1 2">
    <name type="scientific">Anaerocolumna chitinilytica</name>
    <dbReference type="NCBI Taxonomy" id="1727145"/>
    <lineage>
        <taxon>Bacteria</taxon>
        <taxon>Bacillati</taxon>
        <taxon>Bacillota</taxon>
        <taxon>Clostridia</taxon>
        <taxon>Lachnospirales</taxon>
        <taxon>Lachnospiraceae</taxon>
        <taxon>Anaerocolumna</taxon>
    </lineage>
</organism>
<dbReference type="RefSeq" id="WP_185259227.1">
    <property type="nucleotide sequence ID" value="NZ_AP023368.1"/>
</dbReference>
<protein>
    <submittedName>
        <fullName evidence="1">Uncharacterized protein</fullName>
    </submittedName>
</protein>